<keyword evidence="3" id="KW-0812">Transmembrane</keyword>
<dbReference type="EMBL" id="LZSY01000110">
    <property type="protein sequence ID" value="OBB88823.1"/>
    <property type="molecule type" value="Genomic_DNA"/>
</dbReference>
<name>A0A1A1ZFW3_MYCPR</name>
<comment type="subcellular location">
    <subcellularLocation>
        <location evidence="1">Membrane</location>
    </subcellularLocation>
</comment>
<evidence type="ECO:0000256" key="2">
    <source>
        <dbReference type="ARBA" id="ARBA00023136"/>
    </source>
</evidence>
<keyword evidence="3" id="KW-1133">Transmembrane helix</keyword>
<sequence length="179" mass="18951">MTATIDDDTIAPVGDDGPGTSRLGRLSVAAGAAVLVVATAASALLGSQVWQHRKVDAAGHRALAAATAYAETLTSIDSNRVDTNFTDILDGATGEFKDMYTQSSVQLRRLLIDNKATAHGTVVDSAIKSKSTDEVIVLLMVDQTVTNAALPDARIDRSRMKLTMKNVDGRWLAAKVELL</sequence>
<dbReference type="OrthoDB" id="5188486at2"/>
<feature type="transmembrane region" description="Helical" evidence="3">
    <location>
        <begin position="26"/>
        <end position="45"/>
    </location>
</feature>
<evidence type="ECO:0000256" key="1">
    <source>
        <dbReference type="ARBA" id="ARBA00004370"/>
    </source>
</evidence>
<dbReference type="PANTHER" id="PTHR37042:SF4">
    <property type="entry name" value="OUTER MEMBRANE PROTEIN RV1973"/>
    <property type="match status" value="1"/>
</dbReference>
<evidence type="ECO:0000313" key="5">
    <source>
        <dbReference type="Proteomes" id="UP000094008"/>
    </source>
</evidence>
<evidence type="ECO:0000313" key="4">
    <source>
        <dbReference type="EMBL" id="OBB88823.1"/>
    </source>
</evidence>
<dbReference type="PANTHER" id="PTHR37042">
    <property type="entry name" value="OUTER MEMBRANE PROTEIN RV1973"/>
    <property type="match status" value="1"/>
</dbReference>
<dbReference type="AlphaFoldDB" id="A0A1A1ZFW3"/>
<evidence type="ECO:0000256" key="3">
    <source>
        <dbReference type="SAM" id="Phobius"/>
    </source>
</evidence>
<organism evidence="4 5">
    <name type="scientific">Mycolicibacterium peregrinum</name>
    <name type="common">Mycobacterium peregrinum</name>
    <dbReference type="NCBI Taxonomy" id="43304"/>
    <lineage>
        <taxon>Bacteria</taxon>
        <taxon>Bacillati</taxon>
        <taxon>Actinomycetota</taxon>
        <taxon>Actinomycetes</taxon>
        <taxon>Mycobacteriales</taxon>
        <taxon>Mycobacteriaceae</taxon>
        <taxon>Mycolicibacterium</taxon>
    </lineage>
</organism>
<proteinExistence type="predicted"/>
<dbReference type="GO" id="GO:0016020">
    <property type="term" value="C:membrane"/>
    <property type="evidence" value="ECO:0007669"/>
    <property type="project" value="UniProtKB-SubCell"/>
</dbReference>
<accession>A0A1A1ZFW3</accession>
<comment type="caution">
    <text evidence="4">The sequence shown here is derived from an EMBL/GenBank/DDBJ whole genome shotgun (WGS) entry which is preliminary data.</text>
</comment>
<dbReference type="Proteomes" id="UP000094008">
    <property type="component" value="Unassembled WGS sequence"/>
</dbReference>
<dbReference type="RefSeq" id="WP_064883872.1">
    <property type="nucleotide sequence ID" value="NZ_LZIB01000023.1"/>
</dbReference>
<gene>
    <name evidence="4" type="ORF">A5779_29665</name>
</gene>
<protein>
    <submittedName>
        <fullName evidence="4">Mce protein</fullName>
    </submittedName>
</protein>
<keyword evidence="2 3" id="KW-0472">Membrane</keyword>
<reference evidence="5" key="1">
    <citation type="submission" date="2016-06" db="EMBL/GenBank/DDBJ databases">
        <authorList>
            <person name="Sutton G."/>
            <person name="Brinkac L."/>
            <person name="Sanka R."/>
            <person name="Adams M."/>
            <person name="Lau E."/>
            <person name="Mehaffy C."/>
            <person name="Tameris M."/>
            <person name="Hatherill M."/>
            <person name="Hanekom W."/>
            <person name="Mahomed H."/>
            <person name="Mcshane H."/>
        </authorList>
    </citation>
    <scope>NUCLEOTIDE SEQUENCE [LARGE SCALE GENOMIC DNA]</scope>
    <source>
        <strain evidence="5">852002-10433_SCH5171157</strain>
    </source>
</reference>